<reference evidence="2" key="2">
    <citation type="submission" date="2020-11" db="EMBL/GenBank/DDBJ databases">
        <authorList>
            <person name="McCartney M.A."/>
            <person name="Auch B."/>
            <person name="Kono T."/>
            <person name="Mallez S."/>
            <person name="Becker A."/>
            <person name="Gohl D.M."/>
            <person name="Silverstein K.A.T."/>
            <person name="Koren S."/>
            <person name="Bechman K.B."/>
            <person name="Herman A."/>
            <person name="Abrahante J.E."/>
            <person name="Garbe J."/>
        </authorList>
    </citation>
    <scope>NUCLEOTIDE SEQUENCE</scope>
    <source>
        <strain evidence="2">Duluth1</strain>
        <tissue evidence="2">Whole animal</tissue>
    </source>
</reference>
<dbReference type="Proteomes" id="UP000828390">
    <property type="component" value="Unassembled WGS sequence"/>
</dbReference>
<proteinExistence type="predicted"/>
<feature type="region of interest" description="Disordered" evidence="1">
    <location>
        <begin position="48"/>
        <end position="68"/>
    </location>
</feature>
<feature type="compositionally biased region" description="Basic residues" evidence="1">
    <location>
        <begin position="7"/>
        <end position="17"/>
    </location>
</feature>
<evidence type="ECO:0000256" key="1">
    <source>
        <dbReference type="SAM" id="MobiDB-lite"/>
    </source>
</evidence>
<organism evidence="2 3">
    <name type="scientific">Dreissena polymorpha</name>
    <name type="common">Zebra mussel</name>
    <name type="synonym">Mytilus polymorpha</name>
    <dbReference type="NCBI Taxonomy" id="45954"/>
    <lineage>
        <taxon>Eukaryota</taxon>
        <taxon>Metazoa</taxon>
        <taxon>Spiralia</taxon>
        <taxon>Lophotrochozoa</taxon>
        <taxon>Mollusca</taxon>
        <taxon>Bivalvia</taxon>
        <taxon>Autobranchia</taxon>
        <taxon>Heteroconchia</taxon>
        <taxon>Euheterodonta</taxon>
        <taxon>Imparidentia</taxon>
        <taxon>Neoheterodontei</taxon>
        <taxon>Myida</taxon>
        <taxon>Dreissenoidea</taxon>
        <taxon>Dreissenidae</taxon>
        <taxon>Dreissena</taxon>
    </lineage>
</organism>
<dbReference type="EMBL" id="JAIWYP010000003">
    <property type="protein sequence ID" value="KAH3858322.1"/>
    <property type="molecule type" value="Genomic_DNA"/>
</dbReference>
<gene>
    <name evidence="2" type="ORF">DPMN_100945</name>
</gene>
<accession>A0A9D4LGM9</accession>
<reference evidence="2" key="1">
    <citation type="journal article" date="2019" name="bioRxiv">
        <title>The Genome of the Zebra Mussel, Dreissena polymorpha: A Resource for Invasive Species Research.</title>
        <authorList>
            <person name="McCartney M.A."/>
            <person name="Auch B."/>
            <person name="Kono T."/>
            <person name="Mallez S."/>
            <person name="Zhang Y."/>
            <person name="Obille A."/>
            <person name="Becker A."/>
            <person name="Abrahante J.E."/>
            <person name="Garbe J."/>
            <person name="Badalamenti J.P."/>
            <person name="Herman A."/>
            <person name="Mangelson H."/>
            <person name="Liachko I."/>
            <person name="Sullivan S."/>
            <person name="Sone E.D."/>
            <person name="Koren S."/>
            <person name="Silverstein K.A.T."/>
            <person name="Beckman K.B."/>
            <person name="Gohl D.M."/>
        </authorList>
    </citation>
    <scope>NUCLEOTIDE SEQUENCE</scope>
    <source>
        <strain evidence="2">Duluth1</strain>
        <tissue evidence="2">Whole animal</tissue>
    </source>
</reference>
<keyword evidence="3" id="KW-1185">Reference proteome</keyword>
<sequence>MNFSQPKHGKVPKRKARLAPDTDSDDDFDDEAALRALKRICPNACVLKKDDSDTDTASDDEDMPPVGSTSLHIKKHTIYILIRFLSDCQAAGTFKRFRYIYPSDCAFKFLSHHH</sequence>
<name>A0A9D4LGM9_DREPO</name>
<evidence type="ECO:0000313" key="3">
    <source>
        <dbReference type="Proteomes" id="UP000828390"/>
    </source>
</evidence>
<feature type="compositionally biased region" description="Acidic residues" evidence="1">
    <location>
        <begin position="52"/>
        <end position="63"/>
    </location>
</feature>
<dbReference type="AlphaFoldDB" id="A0A9D4LGM9"/>
<comment type="caution">
    <text evidence="2">The sequence shown here is derived from an EMBL/GenBank/DDBJ whole genome shotgun (WGS) entry which is preliminary data.</text>
</comment>
<protein>
    <submittedName>
        <fullName evidence="2">Uncharacterized protein</fullName>
    </submittedName>
</protein>
<feature type="region of interest" description="Disordered" evidence="1">
    <location>
        <begin position="1"/>
        <end position="27"/>
    </location>
</feature>
<evidence type="ECO:0000313" key="2">
    <source>
        <dbReference type="EMBL" id="KAH3858322.1"/>
    </source>
</evidence>